<evidence type="ECO:0000313" key="3">
    <source>
        <dbReference type="Proteomes" id="UP000429552"/>
    </source>
</evidence>
<proteinExistence type="predicted"/>
<dbReference type="EMBL" id="BLIP01000001">
    <property type="protein sequence ID" value="GFE19574.1"/>
    <property type="molecule type" value="Genomic_DNA"/>
</dbReference>
<reference evidence="2 4" key="2">
    <citation type="submission" date="2022-12" db="EMBL/GenBank/DDBJ databases">
        <authorList>
            <person name="Ruckert C."/>
            <person name="Busche T."/>
            <person name="Kalinowski J."/>
            <person name="Wittmann C."/>
        </authorList>
    </citation>
    <scope>NUCLEOTIDE SEQUENCE [LARGE SCALE GENOMIC DNA]</scope>
    <source>
        <strain evidence="2 4">DSM 40555</strain>
    </source>
</reference>
<dbReference type="Proteomes" id="UP000429552">
    <property type="component" value="Unassembled WGS sequence"/>
</dbReference>
<dbReference type="AlphaFoldDB" id="A0A640T8Q9"/>
<organism evidence="1 3">
    <name type="scientific">Streptomyces nigrescens</name>
    <dbReference type="NCBI Taxonomy" id="1920"/>
    <lineage>
        <taxon>Bacteria</taxon>
        <taxon>Bacillati</taxon>
        <taxon>Actinomycetota</taxon>
        <taxon>Actinomycetes</taxon>
        <taxon>Kitasatosporales</taxon>
        <taxon>Streptomycetaceae</taxon>
        <taxon>Streptomyces</taxon>
    </lineage>
</organism>
<dbReference type="EMBL" id="CP114202">
    <property type="protein sequence ID" value="WAT94489.1"/>
    <property type="molecule type" value="Genomic_DNA"/>
</dbReference>
<evidence type="ECO:0000313" key="4">
    <source>
        <dbReference type="Proteomes" id="UP001210609"/>
    </source>
</evidence>
<gene>
    <name evidence="1" type="ORF">Sliba_00270</name>
    <name evidence="2" type="ORF">STRLI_000113</name>
</gene>
<dbReference type="RefSeq" id="WP_268251401.1">
    <property type="nucleotide sequence ID" value="NZ_BLIP01000001.1"/>
</dbReference>
<evidence type="ECO:0000313" key="1">
    <source>
        <dbReference type="EMBL" id="GFE19574.1"/>
    </source>
</evidence>
<name>A0A640T8Q9_STRNI</name>
<reference evidence="1 3" key="1">
    <citation type="submission" date="2019-12" db="EMBL/GenBank/DDBJ databases">
        <title>Whole genome shotgun sequence of Streptomyces libani subsp. libani NBRC 13452.</title>
        <authorList>
            <person name="Ichikawa N."/>
            <person name="Kimura A."/>
            <person name="Kitahashi Y."/>
            <person name="Komaki H."/>
            <person name="Tamura T."/>
        </authorList>
    </citation>
    <scope>NUCLEOTIDE SEQUENCE [LARGE SCALE GENOMIC DNA]</scope>
    <source>
        <strain evidence="1 3">NBRC 13452</strain>
    </source>
</reference>
<sequence length="113" mass="12210">MLLGLTGVLLFGAGGQVLLGGLDLPAKMLGLRSHWQGTAQITQGILARACKRMRRRDRPRHRVVGPIRATASCAASSPRACVPPTRHRHPAPGTRWGDTDMCDRWAATQSFGT</sequence>
<protein>
    <submittedName>
        <fullName evidence="1">Uncharacterized protein</fullName>
    </submittedName>
</protein>
<dbReference type="Proteomes" id="UP001210609">
    <property type="component" value="Chromosome"/>
</dbReference>
<keyword evidence="4" id="KW-1185">Reference proteome</keyword>
<evidence type="ECO:0000313" key="2">
    <source>
        <dbReference type="EMBL" id="WAT94489.1"/>
    </source>
</evidence>
<accession>A0A640T8Q9</accession>